<accession>A0A382CX20</accession>
<dbReference type="PANTHER" id="PTHR43757:SF2">
    <property type="entry name" value="AMINOMETHYLTRANSFERASE, MITOCHONDRIAL"/>
    <property type="match status" value="1"/>
</dbReference>
<protein>
    <recommendedName>
        <fullName evidence="1">GCVT N-terminal domain-containing protein</fullName>
    </recommendedName>
</protein>
<proteinExistence type="predicted"/>
<dbReference type="AlphaFoldDB" id="A0A382CX20"/>
<organism evidence="2">
    <name type="scientific">marine metagenome</name>
    <dbReference type="NCBI Taxonomy" id="408172"/>
    <lineage>
        <taxon>unclassified sequences</taxon>
        <taxon>metagenomes</taxon>
        <taxon>ecological metagenomes</taxon>
    </lineage>
</organism>
<dbReference type="InterPro" id="IPR028896">
    <property type="entry name" value="GcvT/YgfZ/DmdA"/>
</dbReference>
<evidence type="ECO:0000313" key="2">
    <source>
        <dbReference type="EMBL" id="SVB30756.1"/>
    </source>
</evidence>
<dbReference type="Pfam" id="PF01571">
    <property type="entry name" value="GCV_T"/>
    <property type="match status" value="1"/>
</dbReference>
<name>A0A382CX20_9ZZZZ</name>
<dbReference type="EMBL" id="UINC01036572">
    <property type="protein sequence ID" value="SVB30756.1"/>
    <property type="molecule type" value="Genomic_DNA"/>
</dbReference>
<dbReference type="SUPFAM" id="SSF103025">
    <property type="entry name" value="Folate-binding domain"/>
    <property type="match status" value="1"/>
</dbReference>
<feature type="non-terminal residue" evidence="2">
    <location>
        <position position="81"/>
    </location>
</feature>
<evidence type="ECO:0000259" key="1">
    <source>
        <dbReference type="Pfam" id="PF01571"/>
    </source>
</evidence>
<dbReference type="InterPro" id="IPR006222">
    <property type="entry name" value="GCVT_N"/>
</dbReference>
<gene>
    <name evidence="2" type="ORF">METZ01_LOCUS183610</name>
</gene>
<dbReference type="PANTHER" id="PTHR43757">
    <property type="entry name" value="AMINOMETHYLTRANSFERASE"/>
    <property type="match status" value="1"/>
</dbReference>
<dbReference type="Gene3D" id="3.30.1360.120">
    <property type="entry name" value="Probable tRNA modification gtpase trme, domain 1"/>
    <property type="match status" value="1"/>
</dbReference>
<feature type="domain" description="GCVT N-terminal" evidence="1">
    <location>
        <begin position="10"/>
        <end position="80"/>
    </location>
</feature>
<sequence>MDQPIQKTALYTSHQALNAKMIPFAGFEMPVSYPQGIQSEYFAIRNDVGIFDVSHMGEFFVTGHNALQFLQQVTINDVRKL</sequence>
<reference evidence="2" key="1">
    <citation type="submission" date="2018-05" db="EMBL/GenBank/DDBJ databases">
        <authorList>
            <person name="Lanie J.A."/>
            <person name="Ng W.-L."/>
            <person name="Kazmierczak K.M."/>
            <person name="Andrzejewski T.M."/>
            <person name="Davidsen T.M."/>
            <person name="Wayne K.J."/>
            <person name="Tettelin H."/>
            <person name="Glass J.I."/>
            <person name="Rusch D."/>
            <person name="Podicherti R."/>
            <person name="Tsui H.-C.T."/>
            <person name="Winkler M.E."/>
        </authorList>
    </citation>
    <scope>NUCLEOTIDE SEQUENCE</scope>
</reference>
<dbReference type="InterPro" id="IPR027266">
    <property type="entry name" value="TrmE/GcvT-like"/>
</dbReference>